<feature type="domain" description="Phosphatidylglycerol lysyltransferase C-terminal" evidence="1">
    <location>
        <begin position="41"/>
        <end position="304"/>
    </location>
</feature>
<keyword evidence="3" id="KW-1185">Reference proteome</keyword>
<organism evidence="2 3">
    <name type="scientific">Desulfobacula phenolica</name>
    <dbReference type="NCBI Taxonomy" id="90732"/>
    <lineage>
        <taxon>Bacteria</taxon>
        <taxon>Pseudomonadati</taxon>
        <taxon>Thermodesulfobacteriota</taxon>
        <taxon>Desulfobacteria</taxon>
        <taxon>Desulfobacterales</taxon>
        <taxon>Desulfobacteraceae</taxon>
        <taxon>Desulfobacula</taxon>
    </lineage>
</organism>
<protein>
    <recommendedName>
        <fullName evidence="1">Phosphatidylglycerol lysyltransferase C-terminal domain-containing protein</fullName>
    </recommendedName>
</protein>
<dbReference type="Pfam" id="PF09924">
    <property type="entry name" value="LPG_synthase_C"/>
    <property type="match status" value="1"/>
</dbReference>
<reference evidence="3" key="1">
    <citation type="submission" date="2016-10" db="EMBL/GenBank/DDBJ databases">
        <authorList>
            <person name="Varghese N."/>
            <person name="Submissions S."/>
        </authorList>
    </citation>
    <scope>NUCLEOTIDE SEQUENCE [LARGE SCALE GENOMIC DNA]</scope>
    <source>
        <strain evidence="3">DSM 3384</strain>
    </source>
</reference>
<dbReference type="InterPro" id="IPR016181">
    <property type="entry name" value="Acyl_CoA_acyltransferase"/>
</dbReference>
<dbReference type="Proteomes" id="UP000199608">
    <property type="component" value="Unassembled WGS sequence"/>
</dbReference>
<evidence type="ECO:0000259" key="1">
    <source>
        <dbReference type="Pfam" id="PF09924"/>
    </source>
</evidence>
<dbReference type="SUPFAM" id="SSF55729">
    <property type="entry name" value="Acyl-CoA N-acyltransferases (Nat)"/>
    <property type="match status" value="2"/>
</dbReference>
<dbReference type="EMBL" id="FNLL01000005">
    <property type="protein sequence ID" value="SDU15917.1"/>
    <property type="molecule type" value="Genomic_DNA"/>
</dbReference>
<dbReference type="Gene3D" id="3.40.630.30">
    <property type="match status" value="1"/>
</dbReference>
<dbReference type="InterPro" id="IPR016732">
    <property type="entry name" value="UCP018688"/>
</dbReference>
<proteinExistence type="predicted"/>
<dbReference type="AlphaFoldDB" id="A0A1H2G8J1"/>
<dbReference type="PANTHER" id="PTHR41373:SF1">
    <property type="entry name" value="PHOSPHATIDYLGLYCEROL LYSYLTRANSFERASE C-TERMINAL DOMAIN-CONTAINING PROTEIN"/>
    <property type="match status" value="1"/>
</dbReference>
<dbReference type="PANTHER" id="PTHR41373">
    <property type="entry name" value="DUF2156 DOMAIN-CONTAINING PROTEIN"/>
    <property type="match status" value="1"/>
</dbReference>
<accession>A0A1H2G8J1</accession>
<sequence length="311" mass="36636">MYRAEAVLQAPPKKTRLPELNRFDLKDRGMIQTYIDTFKPLSCEYNFSNLFAWQDAYQLTWTLYQERLLIYDNVSQCGFIPLGEDFCPEELVVLSLNLKDMGLTPDFYLVTPDYLRRFPWIENYYEVREERDYSEYIYDVNSLCELTGKKLHKKRNLISQFKRSYPDFEVHPLKGEYKSKALELTKELMSRSKLNSTTLDHEFCALKTSFDYFEDLGLEGLSITIGSRMVAFSVFSRLSRSTYDIQFEKSDIEFKGVSQVINHETALYLKDKCFYLNREQDLGIKGLRQAKLSYQPLKLLTLYSLVFSPLN</sequence>
<evidence type="ECO:0000313" key="2">
    <source>
        <dbReference type="EMBL" id="SDU15917.1"/>
    </source>
</evidence>
<name>A0A1H2G8J1_9BACT</name>
<gene>
    <name evidence="2" type="ORF">SAMN04487931_10562</name>
</gene>
<dbReference type="InterPro" id="IPR024320">
    <property type="entry name" value="LPG_synthase_C"/>
</dbReference>
<dbReference type="PIRSF" id="PIRSF018688">
    <property type="entry name" value="UCP018688"/>
    <property type="match status" value="1"/>
</dbReference>
<evidence type="ECO:0000313" key="3">
    <source>
        <dbReference type="Proteomes" id="UP000199608"/>
    </source>
</evidence>
<dbReference type="RefSeq" id="WP_092233187.1">
    <property type="nucleotide sequence ID" value="NZ_FNLL01000005.1"/>
</dbReference>